<keyword evidence="10" id="KW-1185">Reference proteome</keyword>
<evidence type="ECO:0000256" key="2">
    <source>
        <dbReference type="ARBA" id="ARBA00022475"/>
    </source>
</evidence>
<name>A0A1I3HD17_9SPHI</name>
<feature type="transmembrane region" description="Helical" evidence="6">
    <location>
        <begin position="774"/>
        <end position="794"/>
    </location>
</feature>
<keyword evidence="3 6" id="KW-0812">Transmembrane</keyword>
<dbReference type="STRING" id="1477437.SAMN05444682_103315"/>
<evidence type="ECO:0000256" key="3">
    <source>
        <dbReference type="ARBA" id="ARBA00022692"/>
    </source>
</evidence>
<accession>A0A1I3HD17</accession>
<proteinExistence type="predicted"/>
<dbReference type="GO" id="GO:0005886">
    <property type="term" value="C:plasma membrane"/>
    <property type="evidence" value="ECO:0007669"/>
    <property type="project" value="UniProtKB-SubCell"/>
</dbReference>
<evidence type="ECO:0000256" key="4">
    <source>
        <dbReference type="ARBA" id="ARBA00022989"/>
    </source>
</evidence>
<dbReference type="InterPro" id="IPR050250">
    <property type="entry name" value="Macrolide_Exporter_MacB"/>
</dbReference>
<dbReference type="AlphaFoldDB" id="A0A1I3HD17"/>
<keyword evidence="2" id="KW-1003">Cell membrane</keyword>
<dbReference type="OrthoDB" id="1451596at2"/>
<feature type="transmembrane region" description="Helical" evidence="6">
    <location>
        <begin position="688"/>
        <end position="712"/>
    </location>
</feature>
<dbReference type="Proteomes" id="UP000198670">
    <property type="component" value="Unassembled WGS sequence"/>
</dbReference>
<feature type="domain" description="MacB-like periplasmic core" evidence="8">
    <location>
        <begin position="20"/>
        <end position="256"/>
    </location>
</feature>
<evidence type="ECO:0000259" key="8">
    <source>
        <dbReference type="Pfam" id="PF12704"/>
    </source>
</evidence>
<organism evidence="9 10">
    <name type="scientific">Parapedobacter indicus</name>
    <dbReference type="NCBI Taxonomy" id="1477437"/>
    <lineage>
        <taxon>Bacteria</taxon>
        <taxon>Pseudomonadati</taxon>
        <taxon>Bacteroidota</taxon>
        <taxon>Sphingobacteriia</taxon>
        <taxon>Sphingobacteriales</taxon>
        <taxon>Sphingobacteriaceae</taxon>
        <taxon>Parapedobacter</taxon>
    </lineage>
</organism>
<dbReference type="RefSeq" id="WP_090626090.1">
    <property type="nucleotide sequence ID" value="NZ_FOQO01000003.1"/>
</dbReference>
<sequence>MISNYFKTALRQLWRNKFISLLTLLGLSIGISSALVISLIVYYEFSFDTFLPNKERIYRVVIDANFGGFEGHSGSAPAPLANAIPIELTGVEQTVPVFQFQGDASALVRIEEGQSTKPREFKKQSQVIFTNIDYFQLLDYDWVAGEGSGAIGQPYTVVLTESRARLYFPTSSPIETIGKQLTYNDLTVTVSGIVRDLDRPTSFTGKEFISFATIEASPLKDQFMMTEWNDWMAYSQLFIKLETGHTAANVQAQLNRMYQTHNTESGSDITLTLQPLHDIHFNTKYQSIGGRVAEKSTLYGLMITAAFLLLLGCINFINLTTAQASQRAKEIGVRKTLGSSRRQLIRQFLGETLLLTSVATLFSLLLVPIILRLFAVYTPPGLDASFMGQAGYLAWLALLILVVGFLSGCYPAVVLSRYRPAATLRNQISAGTGRSRQTTVRQVLTVSQFTVAQFFILATLIVTQQIDYSLKADMGFDKDAVIKFDSPRDAAQKQQTLLHTIQSLPGVELASTGFLAPADQGMSFTSVTYNNGKAAFQPQTQIRWGDENYLDVYRIELVAGRNVLPGDSVKELLVNEQFVKEIGFQQPEEALGVALDWNGRAVPIVGVMKDFHARSIRAPIGPLLFEKNQGSIFHVRLKPNRDGQSWSETLTQIRKAYAQIFPEEAFNYQFVDEMVAQFYKREQATAGLLGWAMSLSIGISCLGLLGLTTYTVNTRAKEIGIRKVLGASVAGIAKLLSTDFIKLVLIAVVIASPIAWWAMNRWLTDFAYRIDIEWWMFAVAGIAAMVIALLTVGWQAVRAAVANPVDSLRDE</sequence>
<feature type="domain" description="ABC3 transporter permease C-terminal" evidence="7">
    <location>
        <begin position="303"/>
        <end position="417"/>
    </location>
</feature>
<feature type="transmembrane region" description="Helical" evidence="6">
    <location>
        <begin position="298"/>
        <end position="319"/>
    </location>
</feature>
<evidence type="ECO:0000313" key="9">
    <source>
        <dbReference type="EMBL" id="SFI33678.1"/>
    </source>
</evidence>
<feature type="transmembrane region" description="Helical" evidence="6">
    <location>
        <begin position="391"/>
        <end position="415"/>
    </location>
</feature>
<dbReference type="InterPro" id="IPR003838">
    <property type="entry name" value="ABC3_permease_C"/>
</dbReference>
<evidence type="ECO:0000256" key="6">
    <source>
        <dbReference type="SAM" id="Phobius"/>
    </source>
</evidence>
<evidence type="ECO:0000256" key="5">
    <source>
        <dbReference type="ARBA" id="ARBA00023136"/>
    </source>
</evidence>
<dbReference type="GO" id="GO:0022857">
    <property type="term" value="F:transmembrane transporter activity"/>
    <property type="evidence" value="ECO:0007669"/>
    <property type="project" value="TreeGrafter"/>
</dbReference>
<comment type="subcellular location">
    <subcellularLocation>
        <location evidence="1">Cell membrane</location>
        <topology evidence="1">Multi-pass membrane protein</topology>
    </subcellularLocation>
</comment>
<feature type="transmembrane region" description="Helical" evidence="6">
    <location>
        <begin position="740"/>
        <end position="759"/>
    </location>
</feature>
<dbReference type="PANTHER" id="PTHR30572:SF18">
    <property type="entry name" value="ABC-TYPE MACROLIDE FAMILY EXPORT SYSTEM PERMEASE COMPONENT 2"/>
    <property type="match status" value="1"/>
</dbReference>
<feature type="transmembrane region" description="Helical" evidence="6">
    <location>
        <begin position="348"/>
        <end position="371"/>
    </location>
</feature>
<feature type="transmembrane region" description="Helical" evidence="6">
    <location>
        <begin position="21"/>
        <end position="43"/>
    </location>
</feature>
<evidence type="ECO:0000313" key="10">
    <source>
        <dbReference type="Proteomes" id="UP000198670"/>
    </source>
</evidence>
<dbReference type="Pfam" id="PF12704">
    <property type="entry name" value="MacB_PCD"/>
    <property type="match status" value="1"/>
</dbReference>
<protein>
    <submittedName>
        <fullName evidence="9">ABC-type antimicrobial peptide transport system, permease component</fullName>
    </submittedName>
</protein>
<dbReference type="Pfam" id="PF02687">
    <property type="entry name" value="FtsX"/>
    <property type="match status" value="2"/>
</dbReference>
<keyword evidence="4 6" id="KW-1133">Transmembrane helix</keyword>
<dbReference type="PANTHER" id="PTHR30572">
    <property type="entry name" value="MEMBRANE COMPONENT OF TRANSPORTER-RELATED"/>
    <property type="match status" value="1"/>
</dbReference>
<dbReference type="EMBL" id="FOQO01000003">
    <property type="protein sequence ID" value="SFI33678.1"/>
    <property type="molecule type" value="Genomic_DNA"/>
</dbReference>
<feature type="transmembrane region" description="Helical" evidence="6">
    <location>
        <begin position="443"/>
        <end position="462"/>
    </location>
</feature>
<evidence type="ECO:0000256" key="1">
    <source>
        <dbReference type="ARBA" id="ARBA00004651"/>
    </source>
</evidence>
<gene>
    <name evidence="9" type="ORF">SAMN05444682_103315</name>
</gene>
<reference evidence="9 10" key="1">
    <citation type="submission" date="2016-10" db="EMBL/GenBank/DDBJ databases">
        <authorList>
            <person name="de Groot N.N."/>
        </authorList>
    </citation>
    <scope>NUCLEOTIDE SEQUENCE [LARGE SCALE GENOMIC DNA]</scope>
    <source>
        <strain evidence="9 10">RK1</strain>
    </source>
</reference>
<keyword evidence="5 6" id="KW-0472">Membrane</keyword>
<dbReference type="InterPro" id="IPR025857">
    <property type="entry name" value="MacB_PCD"/>
</dbReference>
<feature type="domain" description="ABC3 transporter permease C-terminal" evidence="7">
    <location>
        <begin position="693"/>
        <end position="802"/>
    </location>
</feature>
<evidence type="ECO:0000259" key="7">
    <source>
        <dbReference type="Pfam" id="PF02687"/>
    </source>
</evidence>